<dbReference type="FunFam" id="3.40.605.10:FF:000007">
    <property type="entry name" value="NAD/NADP-dependent betaine aldehyde dehydrogenase"/>
    <property type="match status" value="1"/>
</dbReference>
<evidence type="ECO:0000259" key="5">
    <source>
        <dbReference type="Pfam" id="PF00171"/>
    </source>
</evidence>
<comment type="caution">
    <text evidence="6">The sequence shown here is derived from an EMBL/GenBank/DDBJ whole genome shotgun (WGS) entry which is preliminary data.</text>
</comment>
<evidence type="ECO:0000313" key="6">
    <source>
        <dbReference type="EMBL" id="PWV67789.1"/>
    </source>
</evidence>
<dbReference type="RefSeq" id="WP_110041545.1">
    <property type="nucleotide sequence ID" value="NZ_QGTL01000019.1"/>
</dbReference>
<keyword evidence="2 4" id="KW-0560">Oxidoreductase</keyword>
<proteinExistence type="inferred from homology"/>
<dbReference type="GO" id="GO:0009450">
    <property type="term" value="P:gamma-aminobutyric acid catabolic process"/>
    <property type="evidence" value="ECO:0007669"/>
    <property type="project" value="TreeGrafter"/>
</dbReference>
<accession>A0A317N2N2</accession>
<dbReference type="InterPro" id="IPR015590">
    <property type="entry name" value="Aldehyde_DH_dom"/>
</dbReference>
<evidence type="ECO:0000256" key="2">
    <source>
        <dbReference type="ARBA" id="ARBA00023002"/>
    </source>
</evidence>
<dbReference type="SUPFAM" id="SSF53720">
    <property type="entry name" value="ALDH-like"/>
    <property type="match status" value="1"/>
</dbReference>
<feature type="domain" description="Aldehyde dehydrogenase" evidence="5">
    <location>
        <begin position="28"/>
        <end position="481"/>
    </location>
</feature>
<dbReference type="Gene3D" id="3.40.309.10">
    <property type="entry name" value="Aldehyde Dehydrogenase, Chain A, domain 2"/>
    <property type="match status" value="1"/>
</dbReference>
<dbReference type="PROSITE" id="PS00687">
    <property type="entry name" value="ALDEHYDE_DEHYDR_GLU"/>
    <property type="match status" value="1"/>
</dbReference>
<dbReference type="Proteomes" id="UP000246410">
    <property type="component" value="Unassembled WGS sequence"/>
</dbReference>
<dbReference type="Gene3D" id="3.40.605.10">
    <property type="entry name" value="Aldehyde Dehydrogenase, Chain A, domain 1"/>
    <property type="match status" value="1"/>
</dbReference>
<dbReference type="FunFam" id="3.40.605.10:FF:000026">
    <property type="entry name" value="Aldehyde dehydrogenase, putative"/>
    <property type="match status" value="1"/>
</dbReference>
<feature type="active site" evidence="3">
    <location>
        <position position="258"/>
    </location>
</feature>
<comment type="similarity">
    <text evidence="1 4">Belongs to the aldehyde dehydrogenase family.</text>
</comment>
<evidence type="ECO:0000256" key="1">
    <source>
        <dbReference type="ARBA" id="ARBA00009986"/>
    </source>
</evidence>
<dbReference type="PANTHER" id="PTHR43353">
    <property type="entry name" value="SUCCINATE-SEMIALDEHYDE DEHYDROGENASE, MITOCHONDRIAL"/>
    <property type="match status" value="1"/>
</dbReference>
<evidence type="ECO:0000313" key="7">
    <source>
        <dbReference type="Proteomes" id="UP000246410"/>
    </source>
</evidence>
<evidence type="ECO:0000256" key="4">
    <source>
        <dbReference type="RuleBase" id="RU003345"/>
    </source>
</evidence>
<dbReference type="EMBL" id="QGTL01000019">
    <property type="protein sequence ID" value="PWV67789.1"/>
    <property type="molecule type" value="Genomic_DNA"/>
</dbReference>
<dbReference type="GO" id="GO:0004777">
    <property type="term" value="F:succinate-semialdehyde dehydrogenase (NAD+) activity"/>
    <property type="evidence" value="ECO:0007669"/>
    <property type="project" value="TreeGrafter"/>
</dbReference>
<evidence type="ECO:0000256" key="3">
    <source>
        <dbReference type="PROSITE-ProRule" id="PRU10007"/>
    </source>
</evidence>
<organism evidence="6 7">
    <name type="scientific">Nocardia neocaledoniensis</name>
    <dbReference type="NCBI Taxonomy" id="236511"/>
    <lineage>
        <taxon>Bacteria</taxon>
        <taxon>Bacillati</taxon>
        <taxon>Actinomycetota</taxon>
        <taxon>Actinomycetes</taxon>
        <taxon>Mycobacteriales</taxon>
        <taxon>Nocardiaceae</taxon>
        <taxon>Nocardia</taxon>
    </lineage>
</organism>
<dbReference type="FunFam" id="3.40.309.10:FF:000004">
    <property type="entry name" value="Succinate-semialdehyde dehydrogenase I"/>
    <property type="match status" value="1"/>
</dbReference>
<dbReference type="Pfam" id="PF00171">
    <property type="entry name" value="Aldedh"/>
    <property type="match status" value="1"/>
</dbReference>
<dbReference type="InterPro" id="IPR016162">
    <property type="entry name" value="Ald_DH_N"/>
</dbReference>
<dbReference type="InterPro" id="IPR029510">
    <property type="entry name" value="Ald_DH_CS_GLU"/>
</dbReference>
<dbReference type="InterPro" id="IPR016161">
    <property type="entry name" value="Ald_DH/histidinol_DH"/>
</dbReference>
<dbReference type="InterPro" id="IPR050740">
    <property type="entry name" value="Aldehyde_DH_Superfamily"/>
</dbReference>
<dbReference type="InterPro" id="IPR016163">
    <property type="entry name" value="Ald_DH_C"/>
</dbReference>
<protein>
    <submittedName>
        <fullName evidence="6">Succinate-semialdehyde dehydrogenase/glutarate-semialdehyde dehydrogenase</fullName>
    </submittedName>
</protein>
<dbReference type="PANTHER" id="PTHR43353:SF5">
    <property type="entry name" value="SUCCINATE-SEMIALDEHYDE DEHYDROGENASE, MITOCHONDRIAL"/>
    <property type="match status" value="1"/>
</dbReference>
<sequence>MTDIDALLAALPTDLWIGGHQVPAAGGSRFPVHNPATGKVLVEVADADPADGAQALTIATTAQPSWAATPPRRRAEILYRAWELVTARRHDFALLMTLEMGKPLPDSYAEVGYGGEFLRWFAEEAVRINGRYTPSPSGNGRILVTKQPVGPTLAITPWNFPLAMGTRKIGPALAAGCTMVVKPASETPLTMLLLGRILAEAGLPAGVLSILPTSRSAQLTDPILADSRLRKLTFTGSTAVGKHLLARAATSVLRTSMELGGNAPFVVFADADLDAAVEGAMAAKMRNTGQACTAANRFHVDNAVRDEFTARLTERMRGLTIGPGHFDGVQVGPLVTDKQRRAVDDLVTDAVTKGAVVTTGGACVDGDGYFYTPTVLADVSADARVLREEVFGPVAAITGFDGEDQGIAAANDTEYGLAAYIYTCDQHRALRVSDAVEAGMVGVNRGLVSDVAAPFGGIKQSGLGREAGSEGIDEYLETKYVALQ</sequence>
<name>A0A317N2N2_9NOCA</name>
<dbReference type="AlphaFoldDB" id="A0A317N2N2"/>
<reference evidence="6 7" key="1">
    <citation type="submission" date="2018-05" db="EMBL/GenBank/DDBJ databases">
        <title>Genomic Encyclopedia of Type Strains, Phase IV (KMG-IV): sequencing the most valuable type-strain genomes for metagenomic binning, comparative biology and taxonomic classification.</title>
        <authorList>
            <person name="Goeker M."/>
        </authorList>
    </citation>
    <scope>NUCLEOTIDE SEQUENCE [LARGE SCALE GENOMIC DNA]</scope>
    <source>
        <strain evidence="6 7">DSM 44717</strain>
    </source>
</reference>
<dbReference type="CDD" id="cd07103">
    <property type="entry name" value="ALDH_F5_SSADH_GabD"/>
    <property type="match status" value="1"/>
</dbReference>
<gene>
    <name evidence="6" type="ORF">DFR69_119103</name>
</gene>
<keyword evidence="7" id="KW-1185">Reference proteome</keyword>